<keyword evidence="2" id="KW-1185">Reference proteome</keyword>
<sequence length="93" mass="10381">MFVHNTRDHMMKNLFIAPLPAEITITAFTPEGSQVPYQPKALATSIQGNKPLATGYRSILFLALSDKTILQSMEWIWSSPAFTRTQTIERGGV</sequence>
<dbReference type="AlphaFoldDB" id="A0A561P783"/>
<reference evidence="1 2" key="1">
    <citation type="submission" date="2019-06" db="EMBL/GenBank/DDBJ databases">
        <title>Sorghum-associated microbial communities from plants grown in Nebraska, USA.</title>
        <authorList>
            <person name="Schachtman D."/>
        </authorList>
    </citation>
    <scope>NUCLEOTIDE SEQUENCE [LARGE SCALE GENOMIC DNA]</scope>
    <source>
        <strain evidence="1 2">1209</strain>
    </source>
</reference>
<dbReference type="Proteomes" id="UP000320811">
    <property type="component" value="Unassembled WGS sequence"/>
</dbReference>
<gene>
    <name evidence="1" type="ORF">FHW36_111171</name>
</gene>
<evidence type="ECO:0000313" key="1">
    <source>
        <dbReference type="EMBL" id="TWF33979.1"/>
    </source>
</evidence>
<accession>A0A561P783</accession>
<name>A0A561P783_9BACT</name>
<comment type="caution">
    <text evidence="1">The sequence shown here is derived from an EMBL/GenBank/DDBJ whole genome shotgun (WGS) entry which is preliminary data.</text>
</comment>
<evidence type="ECO:0000313" key="2">
    <source>
        <dbReference type="Proteomes" id="UP000320811"/>
    </source>
</evidence>
<organism evidence="1 2">
    <name type="scientific">Chitinophaga polysaccharea</name>
    <dbReference type="NCBI Taxonomy" id="1293035"/>
    <lineage>
        <taxon>Bacteria</taxon>
        <taxon>Pseudomonadati</taxon>
        <taxon>Bacteroidota</taxon>
        <taxon>Chitinophagia</taxon>
        <taxon>Chitinophagales</taxon>
        <taxon>Chitinophagaceae</taxon>
        <taxon>Chitinophaga</taxon>
    </lineage>
</organism>
<protein>
    <submittedName>
        <fullName evidence="1">Uncharacterized protein</fullName>
    </submittedName>
</protein>
<dbReference type="EMBL" id="VIWO01000011">
    <property type="protein sequence ID" value="TWF33979.1"/>
    <property type="molecule type" value="Genomic_DNA"/>
</dbReference>
<proteinExistence type="predicted"/>